<feature type="transmembrane region" description="Helical" evidence="1">
    <location>
        <begin position="70"/>
        <end position="91"/>
    </location>
</feature>
<evidence type="ECO:0000313" key="2">
    <source>
        <dbReference type="EMBL" id="MFC4558564.1"/>
    </source>
</evidence>
<name>A0ABV9DJP9_9BACI</name>
<keyword evidence="1" id="KW-0472">Membrane</keyword>
<dbReference type="NCBIfam" id="TIGR02893">
    <property type="entry name" value="spore_yabQ"/>
    <property type="match status" value="1"/>
</dbReference>
<organism evidence="2 3">
    <name type="scientific">Virgibacillus kekensis</name>
    <dbReference type="NCBI Taxonomy" id="202261"/>
    <lineage>
        <taxon>Bacteria</taxon>
        <taxon>Bacillati</taxon>
        <taxon>Bacillota</taxon>
        <taxon>Bacilli</taxon>
        <taxon>Bacillales</taxon>
        <taxon>Bacillaceae</taxon>
        <taxon>Virgibacillus</taxon>
    </lineage>
</organism>
<dbReference type="Pfam" id="PF09578">
    <property type="entry name" value="Spore_YabQ"/>
    <property type="match status" value="1"/>
</dbReference>
<keyword evidence="1" id="KW-1133">Transmembrane helix</keyword>
<proteinExistence type="predicted"/>
<reference evidence="3" key="1">
    <citation type="journal article" date="2019" name="Int. J. Syst. Evol. Microbiol.">
        <title>The Global Catalogue of Microorganisms (GCM) 10K type strain sequencing project: providing services to taxonomists for standard genome sequencing and annotation.</title>
        <authorList>
            <consortium name="The Broad Institute Genomics Platform"/>
            <consortium name="The Broad Institute Genome Sequencing Center for Infectious Disease"/>
            <person name="Wu L."/>
            <person name="Ma J."/>
        </authorList>
    </citation>
    <scope>NUCLEOTIDE SEQUENCE [LARGE SCALE GENOMIC DNA]</scope>
    <source>
        <strain evidence="3">CGMCC 4.7426</strain>
    </source>
</reference>
<sequence>MTLSVQFLTMISMVLGGFYLGLSLDTFRRFSVYWRKKKVLLYFMEISFWLTQTVLLYYLLFRVNSGELRFYVFIACLLGFSMYQVLASTIYQRLLEHLIRIGIGIYQFAKNTFLAIVVAPIIYIVKMLVAIIVFIASILWTIIRYIVTFIFVPVAWVFSALHRLLPKNIRNFLHTVAGFYSKMENIFKKWKKYLTIKRR</sequence>
<keyword evidence="1" id="KW-0812">Transmembrane</keyword>
<keyword evidence="3" id="KW-1185">Reference proteome</keyword>
<accession>A0ABV9DJP9</accession>
<feature type="transmembrane region" description="Helical" evidence="1">
    <location>
        <begin position="39"/>
        <end position="58"/>
    </location>
</feature>
<comment type="caution">
    <text evidence="2">The sequence shown here is derived from an EMBL/GenBank/DDBJ whole genome shotgun (WGS) entry which is preliminary data.</text>
</comment>
<protein>
    <submittedName>
        <fullName evidence="2">Spore cortex biosynthesis protein YabQ</fullName>
    </submittedName>
</protein>
<dbReference type="EMBL" id="JBHSFU010000004">
    <property type="protein sequence ID" value="MFC4558564.1"/>
    <property type="molecule type" value="Genomic_DNA"/>
</dbReference>
<dbReference type="RefSeq" id="WP_390295411.1">
    <property type="nucleotide sequence ID" value="NZ_JBHSFU010000004.1"/>
</dbReference>
<feature type="transmembrane region" description="Helical" evidence="1">
    <location>
        <begin position="112"/>
        <end position="136"/>
    </location>
</feature>
<evidence type="ECO:0000313" key="3">
    <source>
        <dbReference type="Proteomes" id="UP001595989"/>
    </source>
</evidence>
<dbReference type="Proteomes" id="UP001595989">
    <property type="component" value="Unassembled WGS sequence"/>
</dbReference>
<dbReference type="InterPro" id="IPR019074">
    <property type="entry name" value="YabQ"/>
</dbReference>
<evidence type="ECO:0000256" key="1">
    <source>
        <dbReference type="SAM" id="Phobius"/>
    </source>
</evidence>
<feature type="transmembrane region" description="Helical" evidence="1">
    <location>
        <begin position="142"/>
        <end position="161"/>
    </location>
</feature>
<feature type="transmembrane region" description="Helical" evidence="1">
    <location>
        <begin position="6"/>
        <end position="27"/>
    </location>
</feature>
<gene>
    <name evidence="2" type="primary">yabQ</name>
    <name evidence="2" type="ORF">ACFO3D_10120</name>
</gene>